<feature type="region of interest" description="Disordered" evidence="1">
    <location>
        <begin position="104"/>
        <end position="141"/>
    </location>
</feature>
<dbReference type="EMBL" id="DVLT01000014">
    <property type="protein sequence ID" value="HIU02043.1"/>
    <property type="molecule type" value="Genomic_DNA"/>
</dbReference>
<reference evidence="2" key="2">
    <citation type="journal article" date="2021" name="PeerJ">
        <title>Extensive microbial diversity within the chicken gut microbiome revealed by metagenomics and culture.</title>
        <authorList>
            <person name="Gilroy R."/>
            <person name="Ravi A."/>
            <person name="Getino M."/>
            <person name="Pursley I."/>
            <person name="Horton D.L."/>
            <person name="Alikhan N.F."/>
            <person name="Baker D."/>
            <person name="Gharbi K."/>
            <person name="Hall N."/>
            <person name="Watson M."/>
            <person name="Adriaenssens E.M."/>
            <person name="Foster-Nyarko E."/>
            <person name="Jarju S."/>
            <person name="Secka A."/>
            <person name="Antonio M."/>
            <person name="Oren A."/>
            <person name="Chaudhuri R.R."/>
            <person name="La Ragione R."/>
            <person name="Hildebrand F."/>
            <person name="Pallen M.J."/>
        </authorList>
    </citation>
    <scope>NUCLEOTIDE SEQUENCE</scope>
    <source>
        <strain evidence="2">CHK187-14744</strain>
    </source>
</reference>
<feature type="compositionally biased region" description="Polar residues" evidence="1">
    <location>
        <begin position="44"/>
        <end position="56"/>
    </location>
</feature>
<reference evidence="2" key="1">
    <citation type="submission" date="2020-10" db="EMBL/GenBank/DDBJ databases">
        <authorList>
            <person name="Gilroy R."/>
        </authorList>
    </citation>
    <scope>NUCLEOTIDE SEQUENCE</scope>
    <source>
        <strain evidence="2">CHK187-14744</strain>
    </source>
</reference>
<protein>
    <submittedName>
        <fullName evidence="2">Stage III sporulation protein AG</fullName>
    </submittedName>
</protein>
<feature type="region of interest" description="Disordered" evidence="1">
    <location>
        <begin position="40"/>
        <end position="59"/>
    </location>
</feature>
<evidence type="ECO:0000313" key="3">
    <source>
        <dbReference type="Proteomes" id="UP000824164"/>
    </source>
</evidence>
<sequence>MGKKLRQMFSGKNKKEQALILVLSGILCLLVVWPMPDTDPDKTAAQTPSETPSQMETDGASELELYVENQEARLKTLLESIEGAGQVQVMLRIKATGEYVVEKDTSYQNSSVEETDSQGGSRSSTDSSRSESSVFTKDENGNDIPYVVKKKEPEIEGIVVSCEGGGEERVVDDILEAVQALYDVPAHKVKVVKMK</sequence>
<feature type="compositionally biased region" description="Low complexity" evidence="1">
    <location>
        <begin position="117"/>
        <end position="133"/>
    </location>
</feature>
<dbReference type="AlphaFoldDB" id="A0A9D1KW58"/>
<organism evidence="2 3">
    <name type="scientific">Candidatus Onthocola gallistercoris</name>
    <dbReference type="NCBI Taxonomy" id="2840876"/>
    <lineage>
        <taxon>Bacteria</taxon>
        <taxon>Bacillati</taxon>
        <taxon>Bacillota</taxon>
        <taxon>Bacilli</taxon>
        <taxon>Candidatus Onthocola</taxon>
    </lineage>
</organism>
<name>A0A9D1KW58_9FIRM</name>
<proteinExistence type="predicted"/>
<dbReference type="Proteomes" id="UP000824164">
    <property type="component" value="Unassembled WGS sequence"/>
</dbReference>
<accession>A0A9D1KW58</accession>
<evidence type="ECO:0000256" key="1">
    <source>
        <dbReference type="SAM" id="MobiDB-lite"/>
    </source>
</evidence>
<evidence type="ECO:0000313" key="2">
    <source>
        <dbReference type="EMBL" id="HIU02043.1"/>
    </source>
</evidence>
<gene>
    <name evidence="2" type="ORF">IAB63_02185</name>
</gene>
<comment type="caution">
    <text evidence="2">The sequence shown here is derived from an EMBL/GenBank/DDBJ whole genome shotgun (WGS) entry which is preliminary data.</text>
</comment>